<evidence type="ECO:0000313" key="4">
    <source>
        <dbReference type="Proteomes" id="UP000049983"/>
    </source>
</evidence>
<evidence type="ECO:0000259" key="2">
    <source>
        <dbReference type="Pfam" id="PF13358"/>
    </source>
</evidence>
<organism evidence="3 4">
    <name type="scientific">Roseibium album</name>
    <dbReference type="NCBI Taxonomy" id="311410"/>
    <lineage>
        <taxon>Bacteria</taxon>
        <taxon>Pseudomonadati</taxon>
        <taxon>Pseudomonadota</taxon>
        <taxon>Alphaproteobacteria</taxon>
        <taxon>Hyphomicrobiales</taxon>
        <taxon>Stappiaceae</taxon>
        <taxon>Roseibium</taxon>
    </lineage>
</organism>
<sequence>MVLDGLMHGAAFLAYVEQVLVPTLKPHDIVIMDNLPAHKPVAIREAIEKAGAKLRFLPPYSPDFNPIEMAFSKLKAILKGAACRTIEELCKPSEAQSTGSNQSNVRTTSMPLDMTPYDVKTL</sequence>
<dbReference type="InterPro" id="IPR038717">
    <property type="entry name" value="Tc1-like_DDE_dom"/>
</dbReference>
<feature type="domain" description="Tc1-like transposase DDE" evidence="2">
    <location>
        <begin position="3"/>
        <end position="89"/>
    </location>
</feature>
<feature type="compositionally biased region" description="Polar residues" evidence="1">
    <location>
        <begin position="94"/>
        <end position="110"/>
    </location>
</feature>
<dbReference type="EMBL" id="CXWC01000020">
    <property type="protein sequence ID" value="CTQ79549.1"/>
    <property type="molecule type" value="Genomic_DNA"/>
</dbReference>
<dbReference type="InterPro" id="IPR036397">
    <property type="entry name" value="RNaseH_sf"/>
</dbReference>
<dbReference type="PANTHER" id="PTHR46564:SF1">
    <property type="entry name" value="TRANSPOSASE"/>
    <property type="match status" value="1"/>
</dbReference>
<dbReference type="AlphaFoldDB" id="A0A0M6ZMZ2"/>
<evidence type="ECO:0000256" key="1">
    <source>
        <dbReference type="SAM" id="MobiDB-lite"/>
    </source>
</evidence>
<protein>
    <recommendedName>
        <fullName evidence="2">Tc1-like transposase DDE domain-containing protein</fullName>
    </recommendedName>
</protein>
<dbReference type="Gene3D" id="3.30.420.10">
    <property type="entry name" value="Ribonuclease H-like superfamily/Ribonuclease H"/>
    <property type="match status" value="1"/>
</dbReference>
<proteinExistence type="predicted"/>
<keyword evidence="4" id="KW-1185">Reference proteome</keyword>
<feature type="region of interest" description="Disordered" evidence="1">
    <location>
        <begin position="92"/>
        <end position="112"/>
    </location>
</feature>
<gene>
    <name evidence="3" type="ORF">LA5096_06251</name>
</gene>
<accession>A0A0M6ZMZ2</accession>
<evidence type="ECO:0000313" key="3">
    <source>
        <dbReference type="EMBL" id="CTQ79549.1"/>
    </source>
</evidence>
<dbReference type="Proteomes" id="UP000049983">
    <property type="component" value="Unassembled WGS sequence"/>
</dbReference>
<dbReference type="GO" id="GO:0003676">
    <property type="term" value="F:nucleic acid binding"/>
    <property type="evidence" value="ECO:0007669"/>
    <property type="project" value="InterPro"/>
</dbReference>
<dbReference type="PANTHER" id="PTHR46564">
    <property type="entry name" value="TRANSPOSASE"/>
    <property type="match status" value="1"/>
</dbReference>
<reference evidence="4" key="1">
    <citation type="submission" date="2015-07" db="EMBL/GenBank/DDBJ databases">
        <authorList>
            <person name="Rodrigo-Torres Lidia"/>
            <person name="Arahal R.David."/>
        </authorList>
    </citation>
    <scope>NUCLEOTIDE SEQUENCE [LARGE SCALE GENOMIC DNA]</scope>
    <source>
        <strain evidence="4">CECT 5096</strain>
    </source>
</reference>
<name>A0A0M6ZMZ2_9HYPH</name>
<dbReference type="Pfam" id="PF13358">
    <property type="entry name" value="DDE_3"/>
    <property type="match status" value="1"/>
</dbReference>